<dbReference type="PANTHER" id="PTHR15992:SF5">
    <property type="entry name" value="HOLLIDAY JUNCTION RECOGNITION PROTEIN"/>
    <property type="match status" value="1"/>
</dbReference>
<feature type="region of interest" description="Disordered" evidence="1">
    <location>
        <begin position="550"/>
        <end position="956"/>
    </location>
</feature>
<feature type="compositionally biased region" description="Acidic residues" evidence="1">
    <location>
        <begin position="19"/>
        <end position="28"/>
    </location>
</feature>
<name>A0ABZ2WKD8_9HYPO</name>
<feature type="compositionally biased region" description="Low complexity" evidence="1">
    <location>
        <begin position="639"/>
        <end position="650"/>
    </location>
</feature>
<feature type="compositionally biased region" description="Basic and acidic residues" evidence="1">
    <location>
        <begin position="468"/>
        <end position="485"/>
    </location>
</feature>
<sequence length="1015" mass="112362">MSSAAKKRRHGSSSRKDLQDEDDDDDDELASHPNEIRIRRDPDIQFALKRANADHKLQSTMAHIIEKYSRNFEGIGDEIDMETGEIVVNNGHLRSMRDEGDVEGLWVEGDSNIDEDEGILLGDLTDEYSEDEEQVNQVRDSQDDNEKSQTSPTKEQDTHTYMKDQGMNADQTTTSDPKTTSNSDTSPQNESSDTPFDSEPLGDPRFGPPPFASSASLGYGQPPPGFGPWGMMSGIPMQAWGRDDIPPYFNMPYSMPGPWFTGGRYDFPINNGQTSIWGRSWAKRTKRAGSMKGPSKLPTNKDTDATIAGEGTDVTHSNPKPKEQESHNQGFPSSDRTINATDEDDDLMLSGITDPAPAIEPDLIPPGEESLAREDNAQAHAESVLGETGGNSIDMVHQHDETDDTGRRRSGRVRKQTEYMGKISWNDAKEWRKSCQTLSVELYRANPLVREEYRSVDQSIDNTEEERDSPLEKEQINESTTKEWQADVAFQKQVIPDSQDTATPFNSSAPEASQSRQPYTKLDGSGCLPTMELSDDEAPLVLSRIRAPRRHAGTSSATTHLPDKPPIKDQTLSIEPVLSRVNSPARTTKGVTPTVETRPVDVLDQATQSLKRKRGRPRGSTIKDRPVSSAIRAEPAPLSSAKNASSATTNGLVADRYPNPQKRRIGRPGKSEVASLEAEAETQHPSEKAGPSEGAIPYGEAAQRKPIHKKPDSEATQASPHLSHELKWLLKTKPNSPASDKYVRPRKSRENFQQGDDNGLSTEEAIEKPKEVAQKERVISEENSPSQKQQELLPEDDTVMEEAPENGEPLKVQDDQPDTTQSPSPTHNRETHDNGDSYYDQEPFRDNPFSDQEAFEDGLTPDEEESLPALPNETTVQEASTPRKPKDTLAPLPEPPSSSQRPHTPRHTSILTTRAPSSRRSLLSFVSDSESDTDGSRDELTRRVKSTSKTASVRPSTKRVWHSIALTREIHRTPSKRRLHGMSSPIGAVKTPGGTVRTCGVDDFQCGRDYCFTCI</sequence>
<proteinExistence type="predicted"/>
<feature type="compositionally biased region" description="Polar residues" evidence="1">
    <location>
        <begin position="327"/>
        <end position="340"/>
    </location>
</feature>
<organism evidence="2 3">
    <name type="scientific">Fusarium acuminatum</name>
    <dbReference type="NCBI Taxonomy" id="5515"/>
    <lineage>
        <taxon>Eukaryota</taxon>
        <taxon>Fungi</taxon>
        <taxon>Dikarya</taxon>
        <taxon>Ascomycota</taxon>
        <taxon>Pezizomycotina</taxon>
        <taxon>Sordariomycetes</taxon>
        <taxon>Hypocreomycetidae</taxon>
        <taxon>Hypocreales</taxon>
        <taxon>Nectriaceae</taxon>
        <taxon>Fusarium</taxon>
        <taxon>Fusarium tricinctum species complex</taxon>
    </lineage>
</organism>
<feature type="compositionally biased region" description="Polar residues" evidence="1">
    <location>
        <begin position="897"/>
        <end position="928"/>
    </location>
</feature>
<reference evidence="2 3" key="1">
    <citation type="submission" date="2024-04" db="EMBL/GenBank/DDBJ databases">
        <title>Complete genome sequence of Fusarium acuminatum.</title>
        <authorList>
            <person name="Lan B."/>
        </authorList>
    </citation>
    <scope>NUCLEOTIDE SEQUENCE [LARGE SCALE GENOMIC DNA]</scope>
    <source>
        <strain evidence="2">1A</strain>
    </source>
</reference>
<dbReference type="PANTHER" id="PTHR15992">
    <property type="entry name" value="HOLLIDAY JUNCTION RECOGNITION PROTEIN"/>
    <property type="match status" value="1"/>
</dbReference>
<gene>
    <name evidence="2" type="ORF">QYS62_001329</name>
</gene>
<accession>A0ABZ2WKD8</accession>
<dbReference type="Gene3D" id="1.10.20.10">
    <property type="entry name" value="Histone, subunit A"/>
    <property type="match status" value="1"/>
</dbReference>
<dbReference type="Proteomes" id="UP001489902">
    <property type="component" value="Chromosome 1"/>
</dbReference>
<feature type="compositionally biased region" description="Polar residues" evidence="1">
    <location>
        <begin position="781"/>
        <end position="790"/>
    </location>
</feature>
<feature type="compositionally biased region" description="Basic residues" evidence="1">
    <location>
        <begin position="1"/>
        <end position="13"/>
    </location>
</feature>
<evidence type="ECO:0000313" key="3">
    <source>
        <dbReference type="Proteomes" id="UP001489902"/>
    </source>
</evidence>
<feature type="region of interest" description="Disordered" evidence="1">
    <location>
        <begin position="1"/>
        <end position="41"/>
    </location>
</feature>
<dbReference type="EMBL" id="CP151260">
    <property type="protein sequence ID" value="WZH40397.1"/>
    <property type="molecule type" value="Genomic_DNA"/>
</dbReference>
<dbReference type="InterPro" id="IPR009072">
    <property type="entry name" value="Histone-fold"/>
</dbReference>
<feature type="region of interest" description="Disordered" evidence="1">
    <location>
        <begin position="129"/>
        <end position="227"/>
    </location>
</feature>
<evidence type="ECO:0000256" key="1">
    <source>
        <dbReference type="SAM" id="MobiDB-lite"/>
    </source>
</evidence>
<feature type="compositionally biased region" description="Acidic residues" evidence="1">
    <location>
        <begin position="853"/>
        <end position="866"/>
    </location>
</feature>
<feature type="compositionally biased region" description="Polar residues" evidence="1">
    <location>
        <begin position="168"/>
        <end position="195"/>
    </location>
</feature>
<feature type="region of interest" description="Disordered" evidence="1">
    <location>
        <begin position="355"/>
        <end position="415"/>
    </location>
</feature>
<feature type="compositionally biased region" description="Basic and acidic residues" evidence="1">
    <location>
        <begin position="765"/>
        <end position="780"/>
    </location>
</feature>
<protein>
    <submittedName>
        <fullName evidence="2">Uncharacterized protein</fullName>
    </submittedName>
</protein>
<evidence type="ECO:0000313" key="2">
    <source>
        <dbReference type="EMBL" id="WZH40397.1"/>
    </source>
</evidence>
<dbReference type="InterPro" id="IPR018465">
    <property type="entry name" value="Scm3/HJURP"/>
</dbReference>
<keyword evidence="3" id="KW-1185">Reference proteome</keyword>
<feature type="compositionally biased region" description="Acidic residues" evidence="1">
    <location>
        <begin position="793"/>
        <end position="805"/>
    </location>
</feature>
<feature type="region of interest" description="Disordered" evidence="1">
    <location>
        <begin position="284"/>
        <end position="341"/>
    </location>
</feature>
<feature type="compositionally biased region" description="Polar residues" evidence="1">
    <location>
        <begin position="496"/>
        <end position="518"/>
    </location>
</feature>
<feature type="compositionally biased region" description="Polar residues" evidence="1">
    <location>
        <begin position="580"/>
        <end position="595"/>
    </location>
</feature>
<dbReference type="Pfam" id="PF10384">
    <property type="entry name" value="Scm3"/>
    <property type="match status" value="1"/>
</dbReference>
<feature type="region of interest" description="Disordered" evidence="1">
    <location>
        <begin position="454"/>
        <end position="521"/>
    </location>
</feature>
<feature type="compositionally biased region" description="Basic and acidic residues" evidence="1">
    <location>
        <begin position="396"/>
        <end position="407"/>
    </location>
</feature>
<feature type="compositionally biased region" description="Polar residues" evidence="1">
    <location>
        <begin position="751"/>
        <end position="761"/>
    </location>
</feature>